<feature type="compositionally biased region" description="Polar residues" evidence="1">
    <location>
        <begin position="196"/>
        <end position="208"/>
    </location>
</feature>
<evidence type="ECO:0000313" key="4">
    <source>
        <dbReference type="Proteomes" id="UP001218188"/>
    </source>
</evidence>
<feature type="region of interest" description="Disordered" evidence="1">
    <location>
        <begin position="81"/>
        <end position="237"/>
    </location>
</feature>
<proteinExistence type="predicted"/>
<comment type="caution">
    <text evidence="3">The sequence shown here is derived from an EMBL/GenBank/DDBJ whole genome shotgun (WGS) entry which is preliminary data.</text>
</comment>
<feature type="compositionally biased region" description="Basic and acidic residues" evidence="1">
    <location>
        <begin position="275"/>
        <end position="284"/>
    </location>
</feature>
<organism evidence="3 4">
    <name type="scientific">Mycena alexandri</name>
    <dbReference type="NCBI Taxonomy" id="1745969"/>
    <lineage>
        <taxon>Eukaryota</taxon>
        <taxon>Fungi</taxon>
        <taxon>Dikarya</taxon>
        <taxon>Basidiomycota</taxon>
        <taxon>Agaricomycotina</taxon>
        <taxon>Agaricomycetes</taxon>
        <taxon>Agaricomycetidae</taxon>
        <taxon>Agaricales</taxon>
        <taxon>Marasmiineae</taxon>
        <taxon>Mycenaceae</taxon>
        <taxon>Mycena</taxon>
    </lineage>
</organism>
<gene>
    <name evidence="3" type="ORF">C8F04DRAFT_1111821</name>
</gene>
<dbReference type="AlphaFoldDB" id="A0AAD6X1B7"/>
<feature type="domain" description="DUF6697" evidence="2">
    <location>
        <begin position="437"/>
        <end position="569"/>
    </location>
</feature>
<feature type="domain" description="DUF6697" evidence="2">
    <location>
        <begin position="328"/>
        <end position="388"/>
    </location>
</feature>
<dbReference type="EMBL" id="JARJCM010000084">
    <property type="protein sequence ID" value="KAJ7031176.1"/>
    <property type="molecule type" value="Genomic_DNA"/>
</dbReference>
<dbReference type="Proteomes" id="UP001218188">
    <property type="component" value="Unassembled WGS sequence"/>
</dbReference>
<feature type="compositionally biased region" description="Low complexity" evidence="1">
    <location>
        <begin position="592"/>
        <end position="612"/>
    </location>
</feature>
<evidence type="ECO:0000256" key="1">
    <source>
        <dbReference type="SAM" id="MobiDB-lite"/>
    </source>
</evidence>
<feature type="compositionally biased region" description="Polar residues" evidence="1">
    <location>
        <begin position="417"/>
        <end position="426"/>
    </location>
</feature>
<keyword evidence="4" id="KW-1185">Reference proteome</keyword>
<protein>
    <recommendedName>
        <fullName evidence="2">DUF6697 domain-containing protein</fullName>
    </recommendedName>
</protein>
<dbReference type="InterPro" id="IPR046520">
    <property type="entry name" value="DUF6697"/>
</dbReference>
<evidence type="ECO:0000313" key="3">
    <source>
        <dbReference type="EMBL" id="KAJ7031176.1"/>
    </source>
</evidence>
<evidence type="ECO:0000259" key="2">
    <source>
        <dbReference type="Pfam" id="PF20411"/>
    </source>
</evidence>
<feature type="compositionally biased region" description="Acidic residues" evidence="1">
    <location>
        <begin position="395"/>
        <end position="414"/>
    </location>
</feature>
<accession>A0AAD6X1B7</accession>
<reference evidence="3" key="1">
    <citation type="submission" date="2023-03" db="EMBL/GenBank/DDBJ databases">
        <title>Massive genome expansion in bonnet fungi (Mycena s.s.) driven by repeated elements and novel gene families across ecological guilds.</title>
        <authorList>
            <consortium name="Lawrence Berkeley National Laboratory"/>
            <person name="Harder C.B."/>
            <person name="Miyauchi S."/>
            <person name="Viragh M."/>
            <person name="Kuo A."/>
            <person name="Thoen E."/>
            <person name="Andreopoulos B."/>
            <person name="Lu D."/>
            <person name="Skrede I."/>
            <person name="Drula E."/>
            <person name="Henrissat B."/>
            <person name="Morin E."/>
            <person name="Kohler A."/>
            <person name="Barry K."/>
            <person name="LaButti K."/>
            <person name="Morin E."/>
            <person name="Salamov A."/>
            <person name="Lipzen A."/>
            <person name="Mereny Z."/>
            <person name="Hegedus B."/>
            <person name="Baldrian P."/>
            <person name="Stursova M."/>
            <person name="Weitz H."/>
            <person name="Taylor A."/>
            <person name="Grigoriev I.V."/>
            <person name="Nagy L.G."/>
            <person name="Martin F."/>
            <person name="Kauserud H."/>
        </authorList>
    </citation>
    <scope>NUCLEOTIDE SEQUENCE</scope>
    <source>
        <strain evidence="3">CBHHK200</strain>
    </source>
</reference>
<feature type="region of interest" description="Disordered" evidence="1">
    <location>
        <begin position="577"/>
        <end position="662"/>
    </location>
</feature>
<feature type="compositionally biased region" description="Basic residues" evidence="1">
    <location>
        <begin position="578"/>
        <end position="591"/>
    </location>
</feature>
<feature type="region of interest" description="Disordered" evidence="1">
    <location>
        <begin position="275"/>
        <end position="296"/>
    </location>
</feature>
<dbReference type="Pfam" id="PF20411">
    <property type="entry name" value="DUF6697"/>
    <property type="match status" value="2"/>
</dbReference>
<feature type="compositionally biased region" description="Acidic residues" evidence="1">
    <location>
        <begin position="632"/>
        <end position="648"/>
    </location>
</feature>
<feature type="region of interest" description="Disordered" evidence="1">
    <location>
        <begin position="395"/>
        <end position="439"/>
    </location>
</feature>
<sequence>MKPLDQKLEESVLNLHHEDDKDSEPQCNSTAVEVAPLSMKKDDASIYPKVENPERLTEPFKLEESKEGVKIEVTECAAESVEAPGFKLEVKEEKPATGKLEFTPSASESGPPRGITVSRNDNKARLSESCSSSVDSPEDLGGGAQASETSSLDHTDDVRATPADAEGPMSSNPAAVAVSENAQEETRVEAPDSGDFPSSQTDATTSAPQIIVKEEPMDIDIEPGPMTHETPRPSKRRKLVMDGVEAPFIASIRNHANQQREARREGEREMERRAIDVKNLEQHRNPKVKKPKDTPTLGLDSIRARLVAQNISSEPYPIDLEKDILDVTVRRDFMSKEYGGNSQDAYPSIGAAFVEKTGKDDFAYLNLIYNPHCPEVPGAPGLRFDVGYDFALELSDDEEGDKDEEDVNSDNDDGESQRGNNVPQSANHDEDSETKDEKKKVETSTILFARLDKNMWQYQGQYVTKTAPPLTIAEWRQQAPKVRNIWTKNIANPKKDWGGWIRIGIALRRQLGRRPTEAEMVVAHKTDANFPVTQEEIGAAINRGEVFIGTSTMECIGYDVAFQRDLAAKIPFFVPAPKKPRVQKPKPKAKKATTGAKGKPAAPKAKATARASPAKREAAPASRGRKRKWAEPESESEEDEEDEEDEEEYRPQGTRSRPIRVA</sequence>
<name>A0AAD6X1B7_9AGAR</name>